<organism evidence="8 9">
    <name type="scientific">Sulfuriferula nivalis</name>
    <dbReference type="NCBI Taxonomy" id="2675298"/>
    <lineage>
        <taxon>Bacteria</taxon>
        <taxon>Pseudomonadati</taxon>
        <taxon>Pseudomonadota</taxon>
        <taxon>Betaproteobacteria</taxon>
        <taxon>Nitrosomonadales</taxon>
        <taxon>Sulfuricellaceae</taxon>
        <taxon>Sulfuriferula</taxon>
    </lineage>
</organism>
<dbReference type="GO" id="GO:0016891">
    <property type="term" value="F:RNA endonuclease activity producing 5'-phosphomonoesters, hydrolytic mechanism"/>
    <property type="evidence" value="ECO:0007669"/>
    <property type="project" value="TreeGrafter"/>
</dbReference>
<dbReference type="AlphaFoldDB" id="A0A809RD34"/>
<accession>A0A809RD34</accession>
<dbReference type="Pfam" id="PF13091">
    <property type="entry name" value="PLDc_2"/>
    <property type="match status" value="1"/>
</dbReference>
<evidence type="ECO:0000256" key="4">
    <source>
        <dbReference type="ARBA" id="ARBA00022801"/>
    </source>
</evidence>
<keyword evidence="9" id="KW-1185">Reference proteome</keyword>
<dbReference type="PANTHER" id="PTHR43856:SF1">
    <property type="entry name" value="MITOCHONDRIAL CARDIOLIPIN HYDROLASE"/>
    <property type="match status" value="1"/>
</dbReference>
<keyword evidence="6" id="KW-0443">Lipid metabolism</keyword>
<protein>
    <recommendedName>
        <fullName evidence="3">phospholipase D</fullName>
        <ecNumber evidence="3">3.1.4.4</ecNumber>
    </recommendedName>
</protein>
<dbReference type="EMBL" id="AP021881">
    <property type="protein sequence ID" value="BBO99565.1"/>
    <property type="molecule type" value="Genomic_DNA"/>
</dbReference>
<dbReference type="CDD" id="cd09170">
    <property type="entry name" value="PLDc_Nuc"/>
    <property type="match status" value="1"/>
</dbReference>
<dbReference type="PANTHER" id="PTHR43856">
    <property type="entry name" value="CARDIOLIPIN HYDROLASE"/>
    <property type="match status" value="1"/>
</dbReference>
<proteinExistence type="inferred from homology"/>
<dbReference type="Gene3D" id="3.30.870.10">
    <property type="entry name" value="Endonuclease Chain A"/>
    <property type="match status" value="1"/>
</dbReference>
<evidence type="ECO:0000256" key="6">
    <source>
        <dbReference type="ARBA" id="ARBA00023098"/>
    </source>
</evidence>
<dbReference type="KEGG" id="sniv:SFSGTM_02740"/>
<sequence>MLLLAQTAIAAQHTSPQAATGTIQIAFTPGDAADQLIINTIRQAHQQILVQAYSFTHLGIADALIKAHRRGVDVILIADKNQDEHIPTSLIHDLAQAGITIVFDSEHSSAHNKVMIIDANSPHPAVITGSYNFTHAAQFTNAENLLIFRDNLMLTQAYHDNWQFHYLHSLPL</sequence>
<dbReference type="GO" id="GO:0016042">
    <property type="term" value="P:lipid catabolic process"/>
    <property type="evidence" value="ECO:0007669"/>
    <property type="project" value="UniProtKB-KW"/>
</dbReference>
<dbReference type="EC" id="3.1.4.4" evidence="3"/>
<dbReference type="Proteomes" id="UP000463939">
    <property type="component" value="Chromosome"/>
</dbReference>
<dbReference type="SUPFAM" id="SSF56024">
    <property type="entry name" value="Phospholipase D/nuclease"/>
    <property type="match status" value="1"/>
</dbReference>
<dbReference type="InterPro" id="IPR001736">
    <property type="entry name" value="PLipase_D/transphosphatidylase"/>
</dbReference>
<evidence type="ECO:0000313" key="9">
    <source>
        <dbReference type="Proteomes" id="UP000463939"/>
    </source>
</evidence>
<evidence type="ECO:0000256" key="1">
    <source>
        <dbReference type="ARBA" id="ARBA00000798"/>
    </source>
</evidence>
<keyword evidence="5" id="KW-0442">Lipid degradation</keyword>
<name>A0A809RD34_9PROT</name>
<dbReference type="GO" id="GO:0006793">
    <property type="term" value="P:phosphorus metabolic process"/>
    <property type="evidence" value="ECO:0007669"/>
    <property type="project" value="UniProtKB-ARBA"/>
</dbReference>
<evidence type="ECO:0000256" key="5">
    <source>
        <dbReference type="ARBA" id="ARBA00022963"/>
    </source>
</evidence>
<comment type="similarity">
    <text evidence="2">Belongs to the phospholipase D family.</text>
</comment>
<keyword evidence="4" id="KW-0378">Hydrolase</keyword>
<feature type="domain" description="PLD phosphodiesterase" evidence="7">
    <location>
        <begin position="106"/>
        <end position="137"/>
    </location>
</feature>
<dbReference type="InterPro" id="IPR025202">
    <property type="entry name" value="PLD-like_dom"/>
</dbReference>
<dbReference type="GO" id="GO:0004630">
    <property type="term" value="F:phospholipase D activity"/>
    <property type="evidence" value="ECO:0007669"/>
    <property type="project" value="UniProtKB-EC"/>
</dbReference>
<gene>
    <name evidence="8" type="ORF">SFSGTM_02740</name>
</gene>
<evidence type="ECO:0000256" key="2">
    <source>
        <dbReference type="ARBA" id="ARBA00008664"/>
    </source>
</evidence>
<evidence type="ECO:0000256" key="3">
    <source>
        <dbReference type="ARBA" id="ARBA00012027"/>
    </source>
</evidence>
<reference evidence="9" key="1">
    <citation type="submission" date="2019-11" db="EMBL/GenBank/DDBJ databases">
        <title>Isolation and characterization of a novel species in the genus Sulfuriferula.</title>
        <authorList>
            <person name="Mochizuki J."/>
            <person name="Kojima H."/>
            <person name="Fukui M."/>
        </authorList>
    </citation>
    <scope>NUCLEOTIDE SEQUENCE [LARGE SCALE GENOMIC DNA]</scope>
    <source>
        <strain evidence="9">SGTM</strain>
    </source>
</reference>
<evidence type="ECO:0000313" key="8">
    <source>
        <dbReference type="EMBL" id="BBO99565.1"/>
    </source>
</evidence>
<dbReference type="PROSITE" id="PS50035">
    <property type="entry name" value="PLD"/>
    <property type="match status" value="1"/>
</dbReference>
<evidence type="ECO:0000259" key="7">
    <source>
        <dbReference type="PROSITE" id="PS50035"/>
    </source>
</evidence>
<dbReference type="InterPro" id="IPR051406">
    <property type="entry name" value="PLD_domain"/>
</dbReference>
<dbReference type="RefSeq" id="WP_162083601.1">
    <property type="nucleotide sequence ID" value="NZ_AP021881.1"/>
</dbReference>
<comment type="catalytic activity">
    <reaction evidence="1">
        <text>a 1,2-diacyl-sn-glycero-3-phosphocholine + H2O = a 1,2-diacyl-sn-glycero-3-phosphate + choline + H(+)</text>
        <dbReference type="Rhea" id="RHEA:14445"/>
        <dbReference type="ChEBI" id="CHEBI:15354"/>
        <dbReference type="ChEBI" id="CHEBI:15377"/>
        <dbReference type="ChEBI" id="CHEBI:15378"/>
        <dbReference type="ChEBI" id="CHEBI:57643"/>
        <dbReference type="ChEBI" id="CHEBI:58608"/>
        <dbReference type="EC" id="3.1.4.4"/>
    </reaction>
</comment>